<evidence type="ECO:0000256" key="1">
    <source>
        <dbReference type="SAM" id="Phobius"/>
    </source>
</evidence>
<dbReference type="PANTHER" id="PTHR38457">
    <property type="entry name" value="REGULATOR ABRB-RELATED"/>
    <property type="match status" value="1"/>
</dbReference>
<feature type="transmembrane region" description="Helical" evidence="1">
    <location>
        <begin position="241"/>
        <end position="261"/>
    </location>
</feature>
<feature type="transmembrane region" description="Helical" evidence="1">
    <location>
        <begin position="273"/>
        <end position="294"/>
    </location>
</feature>
<dbReference type="RefSeq" id="WP_122919958.1">
    <property type="nucleotide sequence ID" value="NZ_RHHQ01000017.1"/>
</dbReference>
<dbReference type="Proteomes" id="UP000271031">
    <property type="component" value="Unassembled WGS sequence"/>
</dbReference>
<keyword evidence="1" id="KW-0472">Membrane</keyword>
<name>A0A3M8D9H5_9BACL</name>
<dbReference type="Pfam" id="PF05145">
    <property type="entry name" value="AbrB"/>
    <property type="match status" value="1"/>
</dbReference>
<keyword evidence="1" id="KW-0812">Transmembrane</keyword>
<organism evidence="2 3">
    <name type="scientific">Brevibacillus fluminis</name>
    <dbReference type="NCBI Taxonomy" id="511487"/>
    <lineage>
        <taxon>Bacteria</taxon>
        <taxon>Bacillati</taxon>
        <taxon>Bacillota</taxon>
        <taxon>Bacilli</taxon>
        <taxon>Bacillales</taxon>
        <taxon>Paenibacillaceae</taxon>
        <taxon>Brevibacillus</taxon>
    </lineage>
</organism>
<dbReference type="InterPro" id="IPR017516">
    <property type="entry name" value="AbrB_dup"/>
</dbReference>
<feature type="transmembrane region" description="Helical" evidence="1">
    <location>
        <begin position="92"/>
        <end position="112"/>
    </location>
</feature>
<accession>A0A3M8D9H5</accession>
<evidence type="ECO:0000313" key="3">
    <source>
        <dbReference type="Proteomes" id="UP000271031"/>
    </source>
</evidence>
<reference evidence="2 3" key="1">
    <citation type="submission" date="2018-10" db="EMBL/GenBank/DDBJ databases">
        <title>Phylogenomics of Brevibacillus.</title>
        <authorList>
            <person name="Dunlap C."/>
        </authorList>
    </citation>
    <scope>NUCLEOTIDE SEQUENCE [LARGE SCALE GENOMIC DNA]</scope>
    <source>
        <strain evidence="2 3">JCM 15716</strain>
    </source>
</reference>
<evidence type="ECO:0000313" key="2">
    <source>
        <dbReference type="EMBL" id="RNB84676.1"/>
    </source>
</evidence>
<feature type="transmembrane region" description="Helical" evidence="1">
    <location>
        <begin position="218"/>
        <end position="235"/>
    </location>
</feature>
<dbReference type="InterPro" id="IPR007820">
    <property type="entry name" value="AbrB_fam"/>
</dbReference>
<dbReference type="PIRSF" id="PIRSF038991">
    <property type="entry name" value="Protein_AbrB"/>
    <property type="match status" value="1"/>
</dbReference>
<keyword evidence="1" id="KW-1133">Transmembrane helix</keyword>
<comment type="caution">
    <text evidence="2">The sequence shown here is derived from an EMBL/GenBank/DDBJ whole genome shotgun (WGS) entry which is preliminary data.</text>
</comment>
<feature type="transmembrane region" description="Helical" evidence="1">
    <location>
        <begin position="154"/>
        <end position="174"/>
    </location>
</feature>
<proteinExistence type="predicted"/>
<protein>
    <submittedName>
        <fullName evidence="2">AbrB family transcriptional regulator</fullName>
    </submittedName>
</protein>
<feature type="transmembrane region" description="Helical" evidence="1">
    <location>
        <begin position="12"/>
        <end position="31"/>
    </location>
</feature>
<dbReference type="GO" id="GO:0010468">
    <property type="term" value="P:regulation of gene expression"/>
    <property type="evidence" value="ECO:0007669"/>
    <property type="project" value="InterPro"/>
</dbReference>
<dbReference type="PANTHER" id="PTHR38457:SF1">
    <property type="entry name" value="REGULATOR ABRB-RELATED"/>
    <property type="match status" value="1"/>
</dbReference>
<feature type="transmembrane region" description="Helical" evidence="1">
    <location>
        <begin position="194"/>
        <end position="211"/>
    </location>
</feature>
<dbReference type="NCBIfam" id="TIGR03082">
    <property type="entry name" value="Gneg_AbrB_dup"/>
    <property type="match status" value="2"/>
</dbReference>
<dbReference type="EMBL" id="RHHQ01000017">
    <property type="protein sequence ID" value="RNB84676.1"/>
    <property type="molecule type" value="Genomic_DNA"/>
</dbReference>
<keyword evidence="3" id="KW-1185">Reference proteome</keyword>
<sequence>MDTPKLRDRRSSRILLTVVTAIAAGAIFNLLHAPIPWLLGPMLAVLIGSNVSKGRYEWPGYLRNAGMIVVGYTIGQSLTVAALQGMSQQLPYMLLMTTVLLLFCAGISLLIAKLSGTDYKTALLGSIPGGLTQVVTLAEETEGVNLTVVTVTQVIRLMIIIICVPLIVFHTPFGQEGGVVAHEAAKQQAAAGSGIEWLLFPIVCIVSAIVANKIKFPTAYLLGPAFGTAAVQMFSLQGPSLPPFAVDAAQLLIGTYVGLLLKPDMLAHKARTLGLAVGNGLLLVFGAWGLSILLTKLQPVSGATALLGLAPGGMDQMGIIAHEIHADLPLVAGYQLFRTFFILFIVPPLLRLLFQLVARKAKQTD</sequence>
<feature type="transmembrane region" description="Helical" evidence="1">
    <location>
        <begin position="336"/>
        <end position="354"/>
    </location>
</feature>
<gene>
    <name evidence="2" type="ORF">EDM56_21465</name>
</gene>
<dbReference type="GO" id="GO:0016020">
    <property type="term" value="C:membrane"/>
    <property type="evidence" value="ECO:0007669"/>
    <property type="project" value="InterPro"/>
</dbReference>
<dbReference type="AlphaFoldDB" id="A0A3M8D9H5"/>
<dbReference type="OrthoDB" id="5460360at2"/>